<dbReference type="CDD" id="cd00592">
    <property type="entry name" value="HTH_MerR-like"/>
    <property type="match status" value="1"/>
</dbReference>
<dbReference type="Gene3D" id="1.10.1660.10">
    <property type="match status" value="1"/>
</dbReference>
<dbReference type="SMART" id="SM00422">
    <property type="entry name" value="HTH_MERR"/>
    <property type="match status" value="1"/>
</dbReference>
<dbReference type="InterPro" id="IPR000551">
    <property type="entry name" value="MerR-type_HTH_dom"/>
</dbReference>
<reference evidence="4 5" key="1">
    <citation type="submission" date="2023-01" db="EMBL/GenBank/DDBJ databases">
        <title>Draft genome sequence of Nocardiopsis sp. RSe5-2 isolated from halophytes.</title>
        <authorList>
            <person name="Duangmal K."/>
            <person name="Chantavorakit T."/>
        </authorList>
    </citation>
    <scope>NUCLEOTIDE SEQUENCE [LARGE SCALE GENOMIC DNA]</scope>
    <source>
        <strain evidence="4 5">RSe5-2</strain>
    </source>
</reference>
<dbReference type="Proteomes" id="UP001527866">
    <property type="component" value="Unassembled WGS sequence"/>
</dbReference>
<feature type="coiled-coil region" evidence="2">
    <location>
        <begin position="79"/>
        <end position="106"/>
    </location>
</feature>
<dbReference type="InterPro" id="IPR047057">
    <property type="entry name" value="MerR_fam"/>
</dbReference>
<dbReference type="PANTHER" id="PTHR30204:SF93">
    <property type="entry name" value="HTH MERR-TYPE DOMAIN-CONTAINING PROTEIN"/>
    <property type="match status" value="1"/>
</dbReference>
<dbReference type="Pfam" id="PF13411">
    <property type="entry name" value="MerR_1"/>
    <property type="match status" value="1"/>
</dbReference>
<gene>
    <name evidence="4" type="ORF">O4J56_00120</name>
</gene>
<sequence length="256" mass="28191">MTDGLTIGQAASFAEVTVKAVRHYHRIGLLDEPPRDGSGYRRYGAAEVLRLVRIRTLAAAGVPLAEIGAMLEYGPERFAKAVAEVEEQLNERIEELTARRAMLRRLAAGDQALLPDRAADLLERGRDAGLPEEEVAATREGMVLARALDPDAFDDYLDNLEEALADPHAIAMHRRAQEALDWEPDDPRLEEVATAMAEYALAHPAMLKVVTSFQQARSAPADRYRLISRFGNQSPAGTRLLDLIEARLRSAGVFIP</sequence>
<dbReference type="EMBL" id="JAQFWQ010000001">
    <property type="protein sequence ID" value="MDA2809034.1"/>
    <property type="molecule type" value="Genomic_DNA"/>
</dbReference>
<accession>A0ABT4TWF7</accession>
<organism evidence="4 5">
    <name type="scientific">Nocardiopsis endophytica</name>
    <dbReference type="NCBI Taxonomy" id="3018445"/>
    <lineage>
        <taxon>Bacteria</taxon>
        <taxon>Bacillati</taxon>
        <taxon>Actinomycetota</taxon>
        <taxon>Actinomycetes</taxon>
        <taxon>Streptosporangiales</taxon>
        <taxon>Nocardiopsidaceae</taxon>
        <taxon>Nocardiopsis</taxon>
    </lineage>
</organism>
<dbReference type="PROSITE" id="PS50937">
    <property type="entry name" value="HTH_MERR_2"/>
    <property type="match status" value="1"/>
</dbReference>
<dbReference type="SUPFAM" id="SSF46955">
    <property type="entry name" value="Putative DNA-binding domain"/>
    <property type="match status" value="1"/>
</dbReference>
<keyword evidence="1" id="KW-0238">DNA-binding</keyword>
<feature type="domain" description="HTH merR-type" evidence="3">
    <location>
        <begin position="4"/>
        <end position="73"/>
    </location>
</feature>
<name>A0ABT4TWF7_9ACTN</name>
<keyword evidence="5" id="KW-1185">Reference proteome</keyword>
<protein>
    <submittedName>
        <fullName evidence="4">MerR family transcriptional regulator</fullName>
    </submittedName>
</protein>
<dbReference type="RefSeq" id="WP_270682943.1">
    <property type="nucleotide sequence ID" value="NZ_JAQFWQ010000001.1"/>
</dbReference>
<proteinExistence type="predicted"/>
<evidence type="ECO:0000256" key="1">
    <source>
        <dbReference type="ARBA" id="ARBA00023125"/>
    </source>
</evidence>
<comment type="caution">
    <text evidence="4">The sequence shown here is derived from an EMBL/GenBank/DDBJ whole genome shotgun (WGS) entry which is preliminary data.</text>
</comment>
<evidence type="ECO:0000256" key="2">
    <source>
        <dbReference type="SAM" id="Coils"/>
    </source>
</evidence>
<evidence type="ECO:0000313" key="4">
    <source>
        <dbReference type="EMBL" id="MDA2809034.1"/>
    </source>
</evidence>
<keyword evidence="2" id="KW-0175">Coiled coil</keyword>
<dbReference type="PRINTS" id="PR00040">
    <property type="entry name" value="HTHMERR"/>
</dbReference>
<dbReference type="PANTHER" id="PTHR30204">
    <property type="entry name" value="REDOX-CYCLING DRUG-SENSING TRANSCRIPTIONAL ACTIVATOR SOXR"/>
    <property type="match status" value="1"/>
</dbReference>
<evidence type="ECO:0000313" key="5">
    <source>
        <dbReference type="Proteomes" id="UP001527866"/>
    </source>
</evidence>
<dbReference type="InterPro" id="IPR009061">
    <property type="entry name" value="DNA-bd_dom_put_sf"/>
</dbReference>
<evidence type="ECO:0000259" key="3">
    <source>
        <dbReference type="PROSITE" id="PS50937"/>
    </source>
</evidence>